<evidence type="ECO:0000256" key="4">
    <source>
        <dbReference type="SAM" id="SignalP"/>
    </source>
</evidence>
<feature type="active site" evidence="2">
    <location>
        <position position="143"/>
    </location>
</feature>
<dbReference type="PANTHER" id="PTHR13683:SF330">
    <property type="entry name" value="OS06G0118700 PROTEIN"/>
    <property type="match status" value="1"/>
</dbReference>
<comment type="caution">
    <text evidence="6">The sequence shown here is derived from an EMBL/GenBank/DDBJ whole genome shotgun (WGS) entry which is preliminary data.</text>
</comment>
<feature type="compositionally biased region" description="Low complexity" evidence="3">
    <location>
        <begin position="61"/>
        <end position="75"/>
    </location>
</feature>
<dbReference type="InterPro" id="IPR032861">
    <property type="entry name" value="TAXi_N"/>
</dbReference>
<dbReference type="InterPro" id="IPR032799">
    <property type="entry name" value="TAXi_C"/>
</dbReference>
<evidence type="ECO:0000313" key="6">
    <source>
        <dbReference type="EMBL" id="KAG2603846.1"/>
    </source>
</evidence>
<keyword evidence="7" id="KW-1185">Reference proteome</keyword>
<evidence type="ECO:0000256" key="3">
    <source>
        <dbReference type="SAM" id="MobiDB-lite"/>
    </source>
</evidence>
<feature type="signal peptide" evidence="4">
    <location>
        <begin position="1"/>
        <end position="24"/>
    </location>
</feature>
<dbReference type="InterPro" id="IPR033121">
    <property type="entry name" value="PEPTIDASE_A1"/>
</dbReference>
<comment type="similarity">
    <text evidence="1">Belongs to the peptidase A1 family.</text>
</comment>
<dbReference type="AlphaFoldDB" id="A0A8T0T650"/>
<evidence type="ECO:0000256" key="1">
    <source>
        <dbReference type="ARBA" id="ARBA00007447"/>
    </source>
</evidence>
<evidence type="ECO:0000259" key="5">
    <source>
        <dbReference type="PROSITE" id="PS51767"/>
    </source>
</evidence>
<proteinExistence type="inferred from homology"/>
<evidence type="ECO:0000313" key="7">
    <source>
        <dbReference type="Proteomes" id="UP000823388"/>
    </source>
</evidence>
<evidence type="ECO:0000256" key="2">
    <source>
        <dbReference type="PIRSR" id="PIRSR601461-1"/>
    </source>
</evidence>
<dbReference type="GO" id="GO:0004190">
    <property type="term" value="F:aspartic-type endopeptidase activity"/>
    <property type="evidence" value="ECO:0007669"/>
    <property type="project" value="InterPro"/>
</dbReference>
<dbReference type="PANTHER" id="PTHR13683">
    <property type="entry name" value="ASPARTYL PROTEASES"/>
    <property type="match status" value="1"/>
</dbReference>
<dbReference type="PROSITE" id="PS51767">
    <property type="entry name" value="PEPTIDASE_A1"/>
    <property type="match status" value="1"/>
</dbReference>
<dbReference type="GO" id="GO:0006508">
    <property type="term" value="P:proteolysis"/>
    <property type="evidence" value="ECO:0007669"/>
    <property type="project" value="InterPro"/>
</dbReference>
<sequence>MVVVSSLALLLVLLSCSSSPTVRAAAADEHEYTLVAISSLKPKASRSGHRVSPPQNRTWAPLSLSHGSCSPSSSSGRRRGAKPSMAELLRQDRLRVEDIQMRLSDDADEKKVKKHKARSSTTDLNMPMNQQPAIRVAQTVVVDTGSDVPWVQCHPQTDTFYDPTRSPTYAAFSCSSAACRRLGPYSNGCINNQCQYRVTYPDGSSTLGTYSSDVLTFSPTSAVSSFQFGCSQAEQGVGFDGRSFGTMGLGGGPESLVSQTAATHGNAFSYRVPPTASDSGFFVLGAPPPGSRGAFVATPLLRNPRVPTFYRVLLGDIAVGGRRLGVPAAALAAGLVVDSRTVITRLPPTAYQALRAAFRSRMGMYRPAPPRGNLDTCYDFTGVFVVRIPRVALVFDRNAVVELDPAGILFNDCLAFAPTSGDGLPGVIGNVQQRTIEVLYDVGGGDVGFRRGAC</sequence>
<feature type="domain" description="Peptidase A1" evidence="5">
    <location>
        <begin position="125"/>
        <end position="450"/>
    </location>
</feature>
<feature type="region of interest" description="Disordered" evidence="3">
    <location>
        <begin position="43"/>
        <end position="85"/>
    </location>
</feature>
<feature type="active site" evidence="2">
    <location>
        <position position="338"/>
    </location>
</feature>
<dbReference type="SUPFAM" id="SSF50630">
    <property type="entry name" value="Acid proteases"/>
    <property type="match status" value="1"/>
</dbReference>
<dbReference type="Pfam" id="PF14541">
    <property type="entry name" value="TAXi_C"/>
    <property type="match status" value="1"/>
</dbReference>
<gene>
    <name evidence="6" type="ORF">PVAP13_4NG014024</name>
</gene>
<keyword evidence="4" id="KW-0732">Signal</keyword>
<organism evidence="6 7">
    <name type="scientific">Panicum virgatum</name>
    <name type="common">Blackwell switchgrass</name>
    <dbReference type="NCBI Taxonomy" id="38727"/>
    <lineage>
        <taxon>Eukaryota</taxon>
        <taxon>Viridiplantae</taxon>
        <taxon>Streptophyta</taxon>
        <taxon>Embryophyta</taxon>
        <taxon>Tracheophyta</taxon>
        <taxon>Spermatophyta</taxon>
        <taxon>Magnoliopsida</taxon>
        <taxon>Liliopsida</taxon>
        <taxon>Poales</taxon>
        <taxon>Poaceae</taxon>
        <taxon>PACMAD clade</taxon>
        <taxon>Panicoideae</taxon>
        <taxon>Panicodae</taxon>
        <taxon>Paniceae</taxon>
        <taxon>Panicinae</taxon>
        <taxon>Panicum</taxon>
        <taxon>Panicum sect. Hiantes</taxon>
    </lineage>
</organism>
<protein>
    <recommendedName>
        <fullName evidence="5">Peptidase A1 domain-containing protein</fullName>
    </recommendedName>
</protein>
<dbReference type="Pfam" id="PF14543">
    <property type="entry name" value="TAXi_N"/>
    <property type="match status" value="1"/>
</dbReference>
<accession>A0A8T0T650</accession>
<feature type="region of interest" description="Disordered" evidence="3">
    <location>
        <begin position="101"/>
        <end position="126"/>
    </location>
</feature>
<dbReference type="EMBL" id="CM029044">
    <property type="protein sequence ID" value="KAG2603846.1"/>
    <property type="molecule type" value="Genomic_DNA"/>
</dbReference>
<dbReference type="InterPro" id="IPR001461">
    <property type="entry name" value="Aspartic_peptidase_A1"/>
</dbReference>
<dbReference type="Proteomes" id="UP000823388">
    <property type="component" value="Chromosome 4N"/>
</dbReference>
<dbReference type="Gene3D" id="2.40.70.10">
    <property type="entry name" value="Acid Proteases"/>
    <property type="match status" value="2"/>
</dbReference>
<reference evidence="6" key="1">
    <citation type="submission" date="2020-05" db="EMBL/GenBank/DDBJ databases">
        <title>WGS assembly of Panicum virgatum.</title>
        <authorList>
            <person name="Lovell J.T."/>
            <person name="Jenkins J."/>
            <person name="Shu S."/>
            <person name="Juenger T.E."/>
            <person name="Schmutz J."/>
        </authorList>
    </citation>
    <scope>NUCLEOTIDE SEQUENCE</scope>
    <source>
        <strain evidence="6">AP13</strain>
    </source>
</reference>
<dbReference type="FunFam" id="2.40.70.10:FF:000013">
    <property type="entry name" value="Aspartyl protease AED1"/>
    <property type="match status" value="1"/>
</dbReference>
<dbReference type="InterPro" id="IPR021109">
    <property type="entry name" value="Peptidase_aspartic_dom_sf"/>
</dbReference>
<feature type="compositionally biased region" description="Basic and acidic residues" evidence="3">
    <location>
        <begin position="101"/>
        <end position="111"/>
    </location>
</feature>
<feature type="chain" id="PRO_5035890955" description="Peptidase A1 domain-containing protein" evidence="4">
    <location>
        <begin position="25"/>
        <end position="454"/>
    </location>
</feature>
<name>A0A8T0T650_PANVG</name>